<dbReference type="STRING" id="29172.A0A0D8Y0D7"/>
<organism evidence="2 3">
    <name type="scientific">Dictyocaulus viviparus</name>
    <name type="common">Bovine lungworm</name>
    <dbReference type="NCBI Taxonomy" id="29172"/>
    <lineage>
        <taxon>Eukaryota</taxon>
        <taxon>Metazoa</taxon>
        <taxon>Ecdysozoa</taxon>
        <taxon>Nematoda</taxon>
        <taxon>Chromadorea</taxon>
        <taxon>Rhabditida</taxon>
        <taxon>Rhabditina</taxon>
        <taxon>Rhabditomorpha</taxon>
        <taxon>Strongyloidea</taxon>
        <taxon>Metastrongylidae</taxon>
        <taxon>Dictyocaulus</taxon>
    </lineage>
</organism>
<reference evidence="3" key="2">
    <citation type="journal article" date="2016" name="Sci. Rep.">
        <title>Dictyocaulus viviparus genome, variome and transcriptome elucidate lungworm biology and support future intervention.</title>
        <authorList>
            <person name="McNulty S.N."/>
            <person name="Strube C."/>
            <person name="Rosa B.A."/>
            <person name="Martin J.C."/>
            <person name="Tyagi R."/>
            <person name="Choi Y.J."/>
            <person name="Wang Q."/>
            <person name="Hallsworth Pepin K."/>
            <person name="Zhang X."/>
            <person name="Ozersky P."/>
            <person name="Wilson R.K."/>
            <person name="Sternberg P.W."/>
            <person name="Gasser R.B."/>
            <person name="Mitreva M."/>
        </authorList>
    </citation>
    <scope>NUCLEOTIDE SEQUENCE [LARGE SCALE GENOMIC DNA]</scope>
    <source>
        <strain evidence="3">HannoverDv2000</strain>
    </source>
</reference>
<dbReference type="PANTHER" id="PTHR12155">
    <property type="entry name" value="SCHLAFEN"/>
    <property type="match status" value="1"/>
</dbReference>
<sequence>MNKKDVRLRLGEKCQADEDRCTEFKMHHKISLREISAKCQKWENGRISRTMQPISKTICAFLNTVGGVIYVGIGDNKGIYGKHFNDDMMDHFLLAVYSCVSRFNPPVPEGCIKVGFAEVDEYNGNHGSDVSEMVLTPELNHNSHESSDDYYKAMVEFQQLVPKRKVGYHVIGKMQCPCVCDRLNDEKLYVAMIKVTKPPGNTVYQNDEGLSYYRRNGSNKMMTLDKVNTFINTVHIVEQQNTTFPSMLLSAIGRLIQVIQKMFLSKVFR</sequence>
<feature type="domain" description="Schlafen AlbA-2" evidence="1">
    <location>
        <begin position="40"/>
        <end position="222"/>
    </location>
</feature>
<evidence type="ECO:0000259" key="1">
    <source>
        <dbReference type="Pfam" id="PF04326"/>
    </source>
</evidence>
<keyword evidence="3" id="KW-1185">Reference proteome</keyword>
<dbReference type="InterPro" id="IPR007421">
    <property type="entry name" value="Schlafen_AlbA_2_dom"/>
</dbReference>
<dbReference type="Gene3D" id="3.30.950.30">
    <property type="entry name" value="Schlafen, AAA domain"/>
    <property type="match status" value="1"/>
</dbReference>
<dbReference type="PANTHER" id="PTHR12155:SF41">
    <property type="entry name" value="SCHLAFEN ALBA-2 DOMAIN-CONTAINING PROTEIN"/>
    <property type="match status" value="1"/>
</dbReference>
<gene>
    <name evidence="2" type="ORF">DICVIV_05861</name>
</gene>
<name>A0A0D8Y0D7_DICVI</name>
<dbReference type="Proteomes" id="UP000053766">
    <property type="component" value="Unassembled WGS sequence"/>
</dbReference>
<evidence type="ECO:0000313" key="2">
    <source>
        <dbReference type="EMBL" id="KJH48066.1"/>
    </source>
</evidence>
<proteinExistence type="predicted"/>
<dbReference type="Pfam" id="PF04326">
    <property type="entry name" value="SLFN_AlbA_2"/>
    <property type="match status" value="1"/>
</dbReference>
<protein>
    <recommendedName>
        <fullName evidence="1">Schlafen AlbA-2 domain-containing protein</fullName>
    </recommendedName>
</protein>
<reference evidence="2 3" key="1">
    <citation type="submission" date="2013-11" db="EMBL/GenBank/DDBJ databases">
        <title>Draft genome of the bovine lungworm Dictyocaulus viviparus.</title>
        <authorList>
            <person name="Mitreva M."/>
        </authorList>
    </citation>
    <scope>NUCLEOTIDE SEQUENCE [LARGE SCALE GENOMIC DNA]</scope>
    <source>
        <strain evidence="2 3">HannoverDv2000</strain>
    </source>
</reference>
<evidence type="ECO:0000313" key="3">
    <source>
        <dbReference type="Proteomes" id="UP000053766"/>
    </source>
</evidence>
<dbReference type="OrthoDB" id="10259112at2759"/>
<dbReference type="AlphaFoldDB" id="A0A0D8Y0D7"/>
<dbReference type="EMBL" id="KN716282">
    <property type="protein sequence ID" value="KJH48066.1"/>
    <property type="molecule type" value="Genomic_DNA"/>
</dbReference>
<accession>A0A0D8Y0D7</accession>
<dbReference type="InterPro" id="IPR029684">
    <property type="entry name" value="Schlafen"/>
</dbReference>
<dbReference type="InterPro" id="IPR038461">
    <property type="entry name" value="Schlafen_AlbA_2_dom_sf"/>
</dbReference>